<dbReference type="CDD" id="cd08495">
    <property type="entry name" value="PBP2_NikA_DppA_OppA_like_8"/>
    <property type="match status" value="1"/>
</dbReference>
<keyword evidence="5" id="KW-1185">Reference proteome</keyword>
<dbReference type="Gene3D" id="3.40.190.10">
    <property type="entry name" value="Periplasmic binding protein-like II"/>
    <property type="match status" value="1"/>
</dbReference>
<protein>
    <submittedName>
        <fullName evidence="4">ABC transporter substrate-binding protein</fullName>
    </submittedName>
</protein>
<feature type="domain" description="Solute-binding protein family 5" evidence="3">
    <location>
        <begin position="85"/>
        <end position="424"/>
    </location>
</feature>
<dbReference type="GO" id="GO:0015833">
    <property type="term" value="P:peptide transport"/>
    <property type="evidence" value="ECO:0007669"/>
    <property type="project" value="TreeGrafter"/>
</dbReference>
<dbReference type="Proteomes" id="UP000661507">
    <property type="component" value="Unassembled WGS sequence"/>
</dbReference>
<dbReference type="EMBL" id="BMKW01000018">
    <property type="protein sequence ID" value="GGJ39958.1"/>
    <property type="molecule type" value="Genomic_DNA"/>
</dbReference>
<dbReference type="PANTHER" id="PTHR30290">
    <property type="entry name" value="PERIPLASMIC BINDING COMPONENT OF ABC TRANSPORTER"/>
    <property type="match status" value="1"/>
</dbReference>
<dbReference type="GO" id="GO:0030288">
    <property type="term" value="C:outer membrane-bounded periplasmic space"/>
    <property type="evidence" value="ECO:0007669"/>
    <property type="project" value="UniProtKB-ARBA"/>
</dbReference>
<evidence type="ECO:0000256" key="1">
    <source>
        <dbReference type="ARBA" id="ARBA00004418"/>
    </source>
</evidence>
<dbReference type="InterPro" id="IPR030678">
    <property type="entry name" value="Peptide/Ni-bd"/>
</dbReference>
<dbReference type="InterPro" id="IPR000914">
    <property type="entry name" value="SBP_5_dom"/>
</dbReference>
<comment type="caution">
    <text evidence="4">The sequence shown here is derived from an EMBL/GenBank/DDBJ whole genome shotgun (WGS) entry which is preliminary data.</text>
</comment>
<reference evidence="4" key="1">
    <citation type="journal article" date="2014" name="Int. J. Syst. Evol. Microbiol.">
        <title>Complete genome sequence of Corynebacterium casei LMG S-19264T (=DSM 44701T), isolated from a smear-ripened cheese.</title>
        <authorList>
            <consortium name="US DOE Joint Genome Institute (JGI-PGF)"/>
            <person name="Walter F."/>
            <person name="Albersmeier A."/>
            <person name="Kalinowski J."/>
            <person name="Ruckert C."/>
        </authorList>
    </citation>
    <scope>NUCLEOTIDE SEQUENCE</scope>
    <source>
        <strain evidence="4">CGMCC 1.3617</strain>
    </source>
</reference>
<proteinExistence type="inferred from homology"/>
<dbReference type="GO" id="GO:1904680">
    <property type="term" value="F:peptide transmembrane transporter activity"/>
    <property type="evidence" value="ECO:0007669"/>
    <property type="project" value="TreeGrafter"/>
</dbReference>
<dbReference type="PIRSF" id="PIRSF002741">
    <property type="entry name" value="MppA"/>
    <property type="match status" value="1"/>
</dbReference>
<reference evidence="4" key="2">
    <citation type="submission" date="2020-09" db="EMBL/GenBank/DDBJ databases">
        <authorList>
            <person name="Sun Q."/>
            <person name="Zhou Y."/>
        </authorList>
    </citation>
    <scope>NUCLEOTIDE SEQUENCE</scope>
    <source>
        <strain evidence="4">CGMCC 1.3617</strain>
    </source>
</reference>
<dbReference type="AlphaFoldDB" id="A0A917L1F1"/>
<dbReference type="Pfam" id="PF00496">
    <property type="entry name" value="SBP_bac_5"/>
    <property type="match status" value="1"/>
</dbReference>
<dbReference type="Gene3D" id="3.10.105.10">
    <property type="entry name" value="Dipeptide-binding Protein, Domain 3"/>
    <property type="match status" value="1"/>
</dbReference>
<evidence type="ECO:0000313" key="5">
    <source>
        <dbReference type="Proteomes" id="UP000661507"/>
    </source>
</evidence>
<dbReference type="InterPro" id="IPR039424">
    <property type="entry name" value="SBP_5"/>
</dbReference>
<comment type="subcellular location">
    <subcellularLocation>
        <location evidence="1">Periplasm</location>
    </subcellularLocation>
</comment>
<gene>
    <name evidence="4" type="ORF">GCM10011320_54460</name>
</gene>
<dbReference type="SUPFAM" id="SSF53850">
    <property type="entry name" value="Periplasmic binding protein-like II"/>
    <property type="match status" value="1"/>
</dbReference>
<dbReference type="InterPro" id="IPR006311">
    <property type="entry name" value="TAT_signal"/>
</dbReference>
<dbReference type="RefSeq" id="WP_188972818.1">
    <property type="nucleotide sequence ID" value="NZ_BMKW01000018.1"/>
</dbReference>
<dbReference type="GO" id="GO:0043190">
    <property type="term" value="C:ATP-binding cassette (ABC) transporter complex"/>
    <property type="evidence" value="ECO:0007669"/>
    <property type="project" value="InterPro"/>
</dbReference>
<evidence type="ECO:0000313" key="4">
    <source>
        <dbReference type="EMBL" id="GGJ39958.1"/>
    </source>
</evidence>
<accession>A0A917L1F1</accession>
<dbReference type="PANTHER" id="PTHR30290:SF83">
    <property type="entry name" value="ABC TRANSPORTER SUBSTRATE-BINDING PROTEIN"/>
    <property type="match status" value="1"/>
</dbReference>
<sequence length="541" mass="59582">MHSSLSRRHLFGGGAALGLAAVLPYDLAQAQTPSGNLRVGMTASAVPLPNGMPDQGAEGHRFMGITIYDHLVTWDLSISDRPAPLRPGLATAWRVDPANPKRWIFTIREGVKFHDGKILTAEDVVFSYNRAFKNDAPEFDPRGSAQVRGRMPTLVNWYAEGPNTFIVETRTVDSLVPYGATWTGITHRAAWEAAGRDNDKFLQQPVGTGPFKLESFNIRERAILTRNADYWDAPRVPKVARVTLLPLPEANTRVAALRSNQVDFIEAPPPDAIPSLRQAGFNIVMNQYGHNWTWHFNRKEGSPWNDVRVRRGANLAIDRAGMKEMLGGTMAEGGGLVPVGGPWNPVRSPRLTYDQAAAKRLLTEAGITPRTPLRTKVAISSSGSGQMQVLAMNEALQQQLKEVGIEVTFEVFDWNSLLGTWREGAGAASARGCDAINVSYTALDPYTAIVRLVKSDLAPPVANNWGFFNDPAYDALITRIYETFDITAQDALVKELHDKVLDDALFLFVAHDMNPRAMSSKVHGFVQAQSWFQDLTPISLS</sequence>
<dbReference type="PROSITE" id="PS51318">
    <property type="entry name" value="TAT"/>
    <property type="match status" value="1"/>
</dbReference>
<evidence type="ECO:0000256" key="2">
    <source>
        <dbReference type="ARBA" id="ARBA00005695"/>
    </source>
</evidence>
<evidence type="ECO:0000259" key="3">
    <source>
        <dbReference type="Pfam" id="PF00496"/>
    </source>
</evidence>
<organism evidence="4 5">
    <name type="scientific">Neoroseomonas lacus</name>
    <dbReference type="NCBI Taxonomy" id="287609"/>
    <lineage>
        <taxon>Bacteria</taxon>
        <taxon>Pseudomonadati</taxon>
        <taxon>Pseudomonadota</taxon>
        <taxon>Alphaproteobacteria</taxon>
        <taxon>Acetobacterales</taxon>
        <taxon>Acetobacteraceae</taxon>
        <taxon>Neoroseomonas</taxon>
    </lineage>
</organism>
<comment type="similarity">
    <text evidence="2">Belongs to the bacterial solute-binding protein 5 family.</text>
</comment>
<name>A0A917L1F1_9PROT</name>